<dbReference type="PANTHER" id="PTHR46366:SF1">
    <property type="entry name" value="PDZ DOMAIN-CONTAINING PROTEIN C1685.05"/>
    <property type="match status" value="1"/>
</dbReference>
<reference evidence="2" key="1">
    <citation type="journal article" date="2023" name="Mol. Phylogenet. Evol.">
        <title>Genome-scale phylogeny and comparative genomics of the fungal order Sordariales.</title>
        <authorList>
            <person name="Hensen N."/>
            <person name="Bonometti L."/>
            <person name="Westerberg I."/>
            <person name="Brannstrom I.O."/>
            <person name="Guillou S."/>
            <person name="Cros-Aarteil S."/>
            <person name="Calhoun S."/>
            <person name="Haridas S."/>
            <person name="Kuo A."/>
            <person name="Mondo S."/>
            <person name="Pangilinan J."/>
            <person name="Riley R."/>
            <person name="LaButti K."/>
            <person name="Andreopoulos B."/>
            <person name="Lipzen A."/>
            <person name="Chen C."/>
            <person name="Yan M."/>
            <person name="Daum C."/>
            <person name="Ng V."/>
            <person name="Clum A."/>
            <person name="Steindorff A."/>
            <person name="Ohm R.A."/>
            <person name="Martin F."/>
            <person name="Silar P."/>
            <person name="Natvig D.O."/>
            <person name="Lalanne C."/>
            <person name="Gautier V."/>
            <person name="Ament-Velasquez S.L."/>
            <person name="Kruys A."/>
            <person name="Hutchinson M.I."/>
            <person name="Powell A.J."/>
            <person name="Barry K."/>
            <person name="Miller A.N."/>
            <person name="Grigoriev I.V."/>
            <person name="Debuchy R."/>
            <person name="Gladieux P."/>
            <person name="Hiltunen Thoren M."/>
            <person name="Johannesson H."/>
        </authorList>
    </citation>
    <scope>NUCLEOTIDE SEQUENCE</scope>
    <source>
        <strain evidence="2">CBS 958.72</strain>
    </source>
</reference>
<name>A0AAE0N6H0_9PEZI</name>
<comment type="caution">
    <text evidence="2">The sequence shown here is derived from an EMBL/GenBank/DDBJ whole genome shotgun (WGS) entry which is preliminary data.</text>
</comment>
<reference evidence="2" key="2">
    <citation type="submission" date="2023-06" db="EMBL/GenBank/DDBJ databases">
        <authorList>
            <consortium name="Lawrence Berkeley National Laboratory"/>
            <person name="Haridas S."/>
            <person name="Hensen N."/>
            <person name="Bonometti L."/>
            <person name="Westerberg I."/>
            <person name="Brannstrom I.O."/>
            <person name="Guillou S."/>
            <person name="Cros-Aarteil S."/>
            <person name="Calhoun S."/>
            <person name="Kuo A."/>
            <person name="Mondo S."/>
            <person name="Pangilinan J."/>
            <person name="Riley R."/>
            <person name="Labutti K."/>
            <person name="Andreopoulos B."/>
            <person name="Lipzen A."/>
            <person name="Chen C."/>
            <person name="Yanf M."/>
            <person name="Daum C."/>
            <person name="Ng V."/>
            <person name="Clum A."/>
            <person name="Steindorff A."/>
            <person name="Ohm R."/>
            <person name="Martin F."/>
            <person name="Silar P."/>
            <person name="Natvig D."/>
            <person name="Lalanne C."/>
            <person name="Gautier V."/>
            <person name="Ament-Velasquez S.L."/>
            <person name="Kruys A."/>
            <person name="Hutchinson M.I."/>
            <person name="Powell A.J."/>
            <person name="Barry K."/>
            <person name="Miller A.N."/>
            <person name="Grigoriev I.V."/>
            <person name="Debuchy R."/>
            <person name="Gladieux P."/>
            <person name="Thoren M.H."/>
            <person name="Johannesson H."/>
        </authorList>
    </citation>
    <scope>NUCLEOTIDE SEQUENCE</scope>
    <source>
        <strain evidence="2">CBS 958.72</strain>
    </source>
</reference>
<protein>
    <recommendedName>
        <fullName evidence="4">PDZ domain-containing protein</fullName>
    </recommendedName>
</protein>
<evidence type="ECO:0000313" key="3">
    <source>
        <dbReference type="Proteomes" id="UP001287356"/>
    </source>
</evidence>
<organism evidence="2 3">
    <name type="scientific">Lasiosphaeria ovina</name>
    <dbReference type="NCBI Taxonomy" id="92902"/>
    <lineage>
        <taxon>Eukaryota</taxon>
        <taxon>Fungi</taxon>
        <taxon>Dikarya</taxon>
        <taxon>Ascomycota</taxon>
        <taxon>Pezizomycotina</taxon>
        <taxon>Sordariomycetes</taxon>
        <taxon>Sordariomycetidae</taxon>
        <taxon>Sordariales</taxon>
        <taxon>Lasiosphaeriaceae</taxon>
        <taxon>Lasiosphaeria</taxon>
    </lineage>
</organism>
<dbReference type="Proteomes" id="UP001287356">
    <property type="component" value="Unassembled WGS sequence"/>
</dbReference>
<evidence type="ECO:0000256" key="1">
    <source>
        <dbReference type="SAM" id="MobiDB-lite"/>
    </source>
</evidence>
<dbReference type="SUPFAM" id="SSF50156">
    <property type="entry name" value="PDZ domain-like"/>
    <property type="match status" value="2"/>
</dbReference>
<accession>A0AAE0N6H0</accession>
<dbReference type="EMBL" id="JAULSN010000005">
    <property type="protein sequence ID" value="KAK3371234.1"/>
    <property type="molecule type" value="Genomic_DNA"/>
</dbReference>
<dbReference type="InterPro" id="IPR036034">
    <property type="entry name" value="PDZ_sf"/>
</dbReference>
<dbReference type="PANTHER" id="PTHR46366">
    <property type="entry name" value="PRO-APOPTOTIC SERINE PROTEASE NMA111"/>
    <property type="match status" value="1"/>
</dbReference>
<feature type="region of interest" description="Disordered" evidence="1">
    <location>
        <begin position="830"/>
        <end position="852"/>
    </location>
</feature>
<evidence type="ECO:0008006" key="4">
    <source>
        <dbReference type="Google" id="ProtNLM"/>
    </source>
</evidence>
<keyword evidence="3" id="KW-1185">Reference proteome</keyword>
<gene>
    <name evidence="2" type="ORF">B0T24DRAFT_628173</name>
</gene>
<evidence type="ECO:0000313" key="2">
    <source>
        <dbReference type="EMBL" id="KAK3371234.1"/>
    </source>
</evidence>
<sequence length="852" mass="92463">MNIETYFESVVSLKSTNPFPAAGNPAQICHANGVFIGKSIILAPFGSSAPMSIMACLDDGRELLVTRRQPLPGMTGGSLLTVDHQVDNLAVVTPPEVKVGDDVWVLGRNTDGTKISVQTTVAQANKNPPCIDKDLLDYNKTYFLLATPYPMPRGAPVFTRNNKCIGFCMIPDTDRGSCWAVLASKFDGNAEGNMRRLDLGVIWVLREAGGLRQQYPDLPKGPCRFLVAERAITECSVEAGDVLESADGVRVDSFEGLYDLPDAEHRKLVLRRSTTQATVVVTTIDLGSEMISSVLNIESVCTLVEHGLLPPPTAGFFCPPRTLYIESSSDETLEGRHVVEANGKPVALLAEVAAQINSPQVSFGSKCACASCPNNYMTSRFELGAKARLWIGEPTDTGFWAFKPSTISLKLPGSISPSGPTGWIRQLIRGLPKWFPGDPRVEVQPSPPSVMDCPTPIPMDQASCTGYVFAEGFLVTSTSVAPMMGYEVTLIYKGQRVPGIVSEVSIRGFAVVKFDPEDLKDLSPPRISKLNPGWLTWVNWDKGAGYCFLWTTSARHVVNDSLGAACSGRQLANIVSMHPSTPESSLWLNSTFTSVRAVTIDGESISAADILTLVDPTSRLLPVLFETVSSTQVGPLTTWFKTGRFGTDTYLRVKAAKAGCGLESGDVVVAVDNKPVPSSLSFKADSVSVKAIRSGKIIDHSVVTILHSKFERHWSFQWKGLILQPVPLEHSNLMKVSPTGLHICRVQPGSPAESWGITAPSYLLSIDNTSVIDTKLQEFTKLIQGINGEQGSVDLKIQDLDGQASLLHCTLSPWLPTSSTYCGERQLVDDHRDHSDHNDNNDYSDHSDRAIL</sequence>
<dbReference type="Gene3D" id="2.30.42.10">
    <property type="match status" value="1"/>
</dbReference>
<proteinExistence type="predicted"/>
<dbReference type="AlphaFoldDB" id="A0AAE0N6H0"/>